<feature type="active site" description="Proton donor" evidence="4">
    <location>
        <position position="161"/>
    </location>
</feature>
<evidence type="ECO:0000256" key="2">
    <source>
        <dbReference type="ARBA" id="ARBA00022801"/>
    </source>
</evidence>
<reference evidence="9" key="1">
    <citation type="submission" date="2018-06" db="EMBL/GenBank/DDBJ databases">
        <authorList>
            <person name="Li K."/>
        </authorList>
    </citation>
    <scope>NUCLEOTIDE SEQUENCE [LARGE SCALE GENOMIC DNA]</scope>
    <source>
        <strain evidence="9">ZFG47</strain>
        <plasmid evidence="9">unnamed1</plasmid>
    </source>
</reference>
<feature type="domain" description="Beta-galactosidase galactose-binding" evidence="7">
    <location>
        <begin position="500"/>
        <end position="558"/>
    </location>
</feature>
<proteinExistence type="inferred from homology"/>
<dbReference type="SUPFAM" id="SSF51445">
    <property type="entry name" value="(Trans)glycosidases"/>
    <property type="match status" value="1"/>
</dbReference>
<dbReference type="Pfam" id="PF21467">
    <property type="entry name" value="BetaGal_gal-bd"/>
    <property type="match status" value="1"/>
</dbReference>
<dbReference type="Gene3D" id="2.60.120.260">
    <property type="entry name" value="Galactose-binding domain-like"/>
    <property type="match status" value="2"/>
</dbReference>
<dbReference type="PRINTS" id="PR00742">
    <property type="entry name" value="GLHYDRLASE35"/>
</dbReference>
<evidence type="ECO:0000256" key="4">
    <source>
        <dbReference type="PIRSR" id="PIRSR006336-1"/>
    </source>
</evidence>
<evidence type="ECO:0000256" key="3">
    <source>
        <dbReference type="ARBA" id="ARBA00023295"/>
    </source>
</evidence>
<organism evidence="8 9">
    <name type="scientific">Streptomyces cadmiisoli</name>
    <dbReference type="NCBI Taxonomy" id="2184053"/>
    <lineage>
        <taxon>Bacteria</taxon>
        <taxon>Bacillati</taxon>
        <taxon>Actinomycetota</taxon>
        <taxon>Actinomycetes</taxon>
        <taxon>Kitasatosporales</taxon>
        <taxon>Streptomycetaceae</taxon>
        <taxon>Streptomyces</taxon>
        <taxon>Streptomyces aurantiacus group</taxon>
    </lineage>
</organism>
<dbReference type="InterPro" id="IPR031330">
    <property type="entry name" value="Gly_Hdrlase_35_cat"/>
</dbReference>
<dbReference type="KEGG" id="scad:DN051_41880"/>
<feature type="domain" description="Glycoside hydrolase 35 catalytic" evidence="5">
    <location>
        <begin position="13"/>
        <end position="326"/>
    </location>
</feature>
<dbReference type="FunFam" id="2.60.120.260:FF:000049">
    <property type="entry name" value="Beta-galactosidase"/>
    <property type="match status" value="1"/>
</dbReference>
<keyword evidence="3" id="KW-0326">Glycosidase</keyword>
<protein>
    <submittedName>
        <fullName evidence="8">Beta-galactosidase</fullName>
    </submittedName>
</protein>
<dbReference type="AlphaFoldDB" id="A0A2Z4JES8"/>
<evidence type="ECO:0000259" key="5">
    <source>
        <dbReference type="Pfam" id="PF01301"/>
    </source>
</evidence>
<dbReference type="GO" id="GO:0004565">
    <property type="term" value="F:beta-galactosidase activity"/>
    <property type="evidence" value="ECO:0007669"/>
    <property type="project" value="InterPro"/>
</dbReference>
<keyword evidence="9" id="KW-1185">Reference proteome</keyword>
<dbReference type="PROSITE" id="PS01182">
    <property type="entry name" value="GLYCOSYL_HYDROL_F35"/>
    <property type="match status" value="1"/>
</dbReference>
<keyword evidence="2" id="KW-0378">Hydrolase</keyword>
<dbReference type="EMBL" id="CP030074">
    <property type="protein sequence ID" value="AWW43624.1"/>
    <property type="molecule type" value="Genomic_DNA"/>
</dbReference>
<name>A0A2Z4JES8_9ACTN</name>
<dbReference type="Pfam" id="PF01301">
    <property type="entry name" value="Glyco_hydro_35"/>
    <property type="match status" value="1"/>
</dbReference>
<geneLocation type="plasmid" evidence="8 9">
    <name>unnamed1</name>
</geneLocation>
<evidence type="ECO:0000259" key="7">
    <source>
        <dbReference type="Pfam" id="PF21467"/>
    </source>
</evidence>
<gene>
    <name evidence="8" type="ORF">DN051_41880</name>
</gene>
<evidence type="ECO:0000259" key="6">
    <source>
        <dbReference type="Pfam" id="PF21317"/>
    </source>
</evidence>
<dbReference type="SUPFAM" id="SSF49785">
    <property type="entry name" value="Galactose-binding domain-like"/>
    <property type="match status" value="1"/>
</dbReference>
<dbReference type="FunFam" id="3.20.20.80:FF:000115">
    <property type="entry name" value="Beta-galactosidase"/>
    <property type="match status" value="1"/>
</dbReference>
<feature type="domain" description="Beta-galactosidase 1-like first all-beta" evidence="6">
    <location>
        <begin position="372"/>
        <end position="481"/>
    </location>
</feature>
<sequence length="585" mass="63811">MLMPELSIADDGFRLDGRPFRIISGSLHYFRIHPEQWADRLHKARLMGLNTVDVYVPWNLHQPHRDGPLVLDEGLDLPRFLDLAAAEGLCVLLRPGPYICAEWEAGGLPAWLLVDPDVRLRTSDPRYQKPVEQFFELLLPHIRPRLATAGGPVVAVQVENEYGASGLRDRAHLDHLVTLLRSGGVDVPLFTSDQARDLADGGIPGVLRTVNFGRGAGEHLRTLREHQPRGPLMCGEFWAGWFDRWGGGHKTRRDEEVRDTLDEILAAGASVNIYMFHGGTNFGFTNGANDKGHYRPTVTSYDYDAPLDEAGDPTGKYRLFRETIARYADVPEEPVPSAGAKLTLRGIRLPERASLLAQAGALGGPTRRAERPLSMEELGQAFGFVLYETELPAAGDGVLCFGEVRDRAQVLVDGQPVGTLERENREQAIGLRSPAAGARLTVLVENQGRVNYGAGLRDGKGLVGPVTFNEQPLSDWTSTPLPLDALGALSFSSAAAGTGPVFHRGTFEVAAPADTFLHLPGWTKGNVWVNGFALGRYWSRGPQHSLYVPGPVLRAGANEIVVLELHGTRAGVVDFRDAPDLGPAE</sequence>
<dbReference type="InterPro" id="IPR019801">
    <property type="entry name" value="Glyco_hydro_35_CS"/>
</dbReference>
<dbReference type="InterPro" id="IPR026283">
    <property type="entry name" value="B-gal_1-like"/>
</dbReference>
<dbReference type="Proteomes" id="UP000249616">
    <property type="component" value="Plasmid unnamed1"/>
</dbReference>
<evidence type="ECO:0000313" key="9">
    <source>
        <dbReference type="Proteomes" id="UP000249616"/>
    </source>
</evidence>
<dbReference type="GO" id="GO:0005975">
    <property type="term" value="P:carbohydrate metabolic process"/>
    <property type="evidence" value="ECO:0007669"/>
    <property type="project" value="InterPro"/>
</dbReference>
<dbReference type="InterPro" id="IPR048913">
    <property type="entry name" value="BetaGal_gal-bd"/>
</dbReference>
<evidence type="ECO:0000256" key="1">
    <source>
        <dbReference type="ARBA" id="ARBA00009809"/>
    </source>
</evidence>
<dbReference type="InterPro" id="IPR048912">
    <property type="entry name" value="BetaGal1-like_ABD1"/>
</dbReference>
<accession>A0A2Z4JES8</accession>
<dbReference type="Gene3D" id="3.20.20.80">
    <property type="entry name" value="Glycosidases"/>
    <property type="match status" value="1"/>
</dbReference>
<dbReference type="InterPro" id="IPR017853">
    <property type="entry name" value="GH"/>
</dbReference>
<dbReference type="InterPro" id="IPR001944">
    <property type="entry name" value="Glycoside_Hdrlase_35"/>
</dbReference>
<dbReference type="PANTHER" id="PTHR23421">
    <property type="entry name" value="BETA-GALACTOSIDASE RELATED"/>
    <property type="match status" value="1"/>
</dbReference>
<dbReference type="Pfam" id="PF21317">
    <property type="entry name" value="BetaGal_ABD_1"/>
    <property type="match status" value="1"/>
</dbReference>
<feature type="active site" description="Nucleophile" evidence="4">
    <location>
        <position position="236"/>
    </location>
</feature>
<dbReference type="PIRSF" id="PIRSF006336">
    <property type="entry name" value="B-gal"/>
    <property type="match status" value="1"/>
</dbReference>
<evidence type="ECO:0000313" key="8">
    <source>
        <dbReference type="EMBL" id="AWW43624.1"/>
    </source>
</evidence>
<comment type="similarity">
    <text evidence="1">Belongs to the glycosyl hydrolase 35 family.</text>
</comment>
<dbReference type="InterPro" id="IPR008979">
    <property type="entry name" value="Galactose-bd-like_sf"/>
</dbReference>
<keyword evidence="8" id="KW-0614">Plasmid</keyword>